<comment type="function">
    <text evidence="6">Binds and transfers iron-sulfur (Fe-S) clusters to target apoproteins. Can hydrolyze ATP.</text>
</comment>
<dbReference type="RefSeq" id="WP_158036348.1">
    <property type="nucleotide sequence ID" value="NZ_BAAAZV010000020.1"/>
</dbReference>
<proteinExistence type="inferred from homology"/>
<evidence type="ECO:0000313" key="9">
    <source>
        <dbReference type="Proteomes" id="UP000481339"/>
    </source>
</evidence>
<dbReference type="OrthoDB" id="9809679at2"/>
<comment type="caution">
    <text evidence="8">The sequence shown here is derived from an EMBL/GenBank/DDBJ whole genome shotgun (WGS) entry which is preliminary data.</text>
</comment>
<dbReference type="Pfam" id="PF01883">
    <property type="entry name" value="FeS_assembly_P"/>
    <property type="match status" value="1"/>
</dbReference>
<comment type="subunit">
    <text evidence="6">Homodimer.</text>
</comment>
<dbReference type="PANTHER" id="PTHR42961">
    <property type="entry name" value="IRON-SULFUR PROTEIN NUBPL"/>
    <property type="match status" value="1"/>
</dbReference>
<dbReference type="InterPro" id="IPR044304">
    <property type="entry name" value="NUBPL-like"/>
</dbReference>
<gene>
    <name evidence="8" type="ORF">F8O02_06000</name>
</gene>
<dbReference type="AlphaFoldDB" id="A0A7C8FUD1"/>
<dbReference type="InterPro" id="IPR033756">
    <property type="entry name" value="YlxH/NBP35"/>
</dbReference>
<evidence type="ECO:0000256" key="2">
    <source>
        <dbReference type="ARBA" id="ARBA00022741"/>
    </source>
</evidence>
<sequence length="376" mass="39326">MPVLPDPERPIDPALEPALARVQDPELHRSLLELGMIARATIEDGRARATVRLTIVGCPAAQRIERDVREALERVVGPGLAEVTLEVMDDDEREALLERVRGRRGNPFGPGTLTRVVAVASGKGGVGKSTVTASLAAELARRGRRVGVVDADVYGFSIPGQLGITTGPTRLDEHMMVPPVGHGVRAISIGMFVGADHAVSWRGPMLQRTLQQFLTDVHFGDLDVLLLDLPPGTGDVAITAGQLLPDAEVIVVTTPQPASSTVAVRAGLLAGRLGQRVIGVVENMAWLAGPDGARVELFGAGGGRRAADALSTELETPVPLLASVPISIPLREGADLGSPAVLTHPDDPAVVALRAVADLLDGPRGLAGRHLPLQVG</sequence>
<keyword evidence="9" id="KW-1185">Reference proteome</keyword>
<dbReference type="GO" id="GO:0005524">
    <property type="term" value="F:ATP binding"/>
    <property type="evidence" value="ECO:0007669"/>
    <property type="project" value="UniProtKB-UniRule"/>
</dbReference>
<dbReference type="GO" id="GO:0140663">
    <property type="term" value="F:ATP-dependent FeS chaperone activity"/>
    <property type="evidence" value="ECO:0007669"/>
    <property type="project" value="InterPro"/>
</dbReference>
<dbReference type="Proteomes" id="UP000481339">
    <property type="component" value="Unassembled WGS sequence"/>
</dbReference>
<dbReference type="InterPro" id="IPR002744">
    <property type="entry name" value="MIP18-like"/>
</dbReference>
<dbReference type="GO" id="GO:0051539">
    <property type="term" value="F:4 iron, 4 sulfur cluster binding"/>
    <property type="evidence" value="ECO:0007669"/>
    <property type="project" value="TreeGrafter"/>
</dbReference>
<dbReference type="SUPFAM" id="SSF52540">
    <property type="entry name" value="P-loop containing nucleoside triphosphate hydrolases"/>
    <property type="match status" value="1"/>
</dbReference>
<evidence type="ECO:0000256" key="5">
    <source>
        <dbReference type="ARBA" id="ARBA00023014"/>
    </source>
</evidence>
<evidence type="ECO:0000256" key="3">
    <source>
        <dbReference type="ARBA" id="ARBA00022840"/>
    </source>
</evidence>
<evidence type="ECO:0000313" key="8">
    <source>
        <dbReference type="EMBL" id="KAB1631879.1"/>
    </source>
</evidence>
<reference evidence="8 9" key="1">
    <citation type="submission" date="2019-09" db="EMBL/GenBank/DDBJ databases">
        <title>Phylogeny of genus Pseudoclavibacter and closely related genus.</title>
        <authorList>
            <person name="Li Y."/>
        </authorList>
    </citation>
    <scope>NUCLEOTIDE SEQUENCE [LARGE SCALE GENOMIC DNA]</scope>
    <source>
        <strain evidence="8 9">JCM 16921</strain>
    </source>
</reference>
<comment type="similarity">
    <text evidence="6">Belongs to the Mrp/NBP35 ATP-binding proteins family.</text>
</comment>
<dbReference type="GO" id="GO:0016887">
    <property type="term" value="F:ATP hydrolysis activity"/>
    <property type="evidence" value="ECO:0007669"/>
    <property type="project" value="UniProtKB-UniRule"/>
</dbReference>
<dbReference type="InterPro" id="IPR027417">
    <property type="entry name" value="P-loop_NTPase"/>
</dbReference>
<dbReference type="Gene3D" id="3.40.50.300">
    <property type="entry name" value="P-loop containing nucleotide triphosphate hydrolases"/>
    <property type="match status" value="1"/>
</dbReference>
<name>A0A7C8FUD1_9MICO</name>
<accession>A0A7C8FUD1</accession>
<keyword evidence="1 6" id="KW-0479">Metal-binding</keyword>
<evidence type="ECO:0000256" key="1">
    <source>
        <dbReference type="ARBA" id="ARBA00022723"/>
    </source>
</evidence>
<keyword evidence="5 6" id="KW-0411">Iron-sulfur</keyword>
<dbReference type="SUPFAM" id="SSF117916">
    <property type="entry name" value="Fe-S cluster assembly (FSCA) domain-like"/>
    <property type="match status" value="1"/>
</dbReference>
<dbReference type="EMBL" id="WBKA01000004">
    <property type="protein sequence ID" value="KAB1631879.1"/>
    <property type="molecule type" value="Genomic_DNA"/>
</dbReference>
<dbReference type="GO" id="GO:0046872">
    <property type="term" value="F:metal ion binding"/>
    <property type="evidence" value="ECO:0007669"/>
    <property type="project" value="UniProtKB-KW"/>
</dbReference>
<feature type="binding site" evidence="6">
    <location>
        <begin position="122"/>
        <end position="129"/>
    </location>
    <ligand>
        <name>ATP</name>
        <dbReference type="ChEBI" id="CHEBI:30616"/>
    </ligand>
</feature>
<evidence type="ECO:0000256" key="4">
    <source>
        <dbReference type="ARBA" id="ARBA00023004"/>
    </source>
</evidence>
<protein>
    <recommendedName>
        <fullName evidence="6">Iron-sulfur cluster carrier protein</fullName>
    </recommendedName>
</protein>
<dbReference type="GO" id="GO:0016226">
    <property type="term" value="P:iron-sulfur cluster assembly"/>
    <property type="evidence" value="ECO:0007669"/>
    <property type="project" value="InterPro"/>
</dbReference>
<dbReference type="Pfam" id="PF10609">
    <property type="entry name" value="ParA"/>
    <property type="match status" value="1"/>
</dbReference>
<organism evidence="8 9">
    <name type="scientific">Pseudoclavibacter caeni</name>
    <dbReference type="NCBI Taxonomy" id="908846"/>
    <lineage>
        <taxon>Bacteria</taxon>
        <taxon>Bacillati</taxon>
        <taxon>Actinomycetota</taxon>
        <taxon>Actinomycetes</taxon>
        <taxon>Micrococcales</taxon>
        <taxon>Microbacteriaceae</taxon>
        <taxon>Pseudoclavibacter</taxon>
    </lineage>
</organism>
<keyword evidence="3 6" id="KW-0067">ATP-binding</keyword>
<dbReference type="PANTHER" id="PTHR42961:SF2">
    <property type="entry name" value="IRON-SULFUR PROTEIN NUBPL"/>
    <property type="match status" value="1"/>
</dbReference>
<evidence type="ECO:0000256" key="6">
    <source>
        <dbReference type="HAMAP-Rule" id="MF_02040"/>
    </source>
</evidence>
<dbReference type="HAMAP" id="MF_02040">
    <property type="entry name" value="Mrp_NBP35"/>
    <property type="match status" value="1"/>
</dbReference>
<keyword evidence="2 6" id="KW-0547">Nucleotide-binding</keyword>
<evidence type="ECO:0000259" key="7">
    <source>
        <dbReference type="Pfam" id="PF01883"/>
    </source>
</evidence>
<dbReference type="Gene3D" id="3.30.300.130">
    <property type="entry name" value="Fe-S cluster assembly (FSCA)"/>
    <property type="match status" value="1"/>
</dbReference>
<dbReference type="CDD" id="cd02037">
    <property type="entry name" value="Mrp_NBP35"/>
    <property type="match status" value="1"/>
</dbReference>
<keyword evidence="6" id="KW-0378">Hydrolase</keyword>
<feature type="domain" description="MIP18 family-like" evidence="7">
    <location>
        <begin position="16"/>
        <end position="83"/>
    </location>
</feature>
<dbReference type="InterPro" id="IPR019591">
    <property type="entry name" value="Mrp/NBP35_ATP-bd"/>
</dbReference>
<keyword evidence="4 6" id="KW-0408">Iron</keyword>
<dbReference type="InterPro" id="IPR034904">
    <property type="entry name" value="FSCA_dom_sf"/>
</dbReference>